<keyword evidence="5" id="KW-0479">Metal-binding</keyword>
<feature type="region of interest" description="Disordered" evidence="10">
    <location>
        <begin position="431"/>
        <end position="459"/>
    </location>
</feature>
<feature type="region of interest" description="Disordered" evidence="10">
    <location>
        <begin position="393"/>
        <end position="418"/>
    </location>
</feature>
<keyword evidence="13" id="KW-1185">Reference proteome</keyword>
<dbReference type="InParanoid" id="C4JSB0"/>
<dbReference type="EMBL" id="CH476617">
    <property type="protein sequence ID" value="EEP80507.1"/>
    <property type="molecule type" value="Genomic_DNA"/>
</dbReference>
<evidence type="ECO:0000256" key="4">
    <source>
        <dbReference type="ARBA" id="ARBA00022485"/>
    </source>
</evidence>
<dbReference type="AlphaFoldDB" id="C4JSB0"/>
<evidence type="ECO:0000259" key="11">
    <source>
        <dbReference type="Pfam" id="PF02906"/>
    </source>
</evidence>
<dbReference type="InterPro" id="IPR050340">
    <property type="entry name" value="Cytosolic_Fe-S_CAF"/>
</dbReference>
<dbReference type="OMA" id="VMPCTCK"/>
<dbReference type="GeneID" id="8440530"/>
<reference evidence="13" key="1">
    <citation type="journal article" date="2009" name="Genome Res.">
        <title>Comparative genomic analyses of the human fungal pathogens Coccidioides and their relatives.</title>
        <authorList>
            <person name="Sharpton T.J."/>
            <person name="Stajich J.E."/>
            <person name="Rounsley S.D."/>
            <person name="Gardner M.J."/>
            <person name="Wortman J.R."/>
            <person name="Jordar V.S."/>
            <person name="Maiti R."/>
            <person name="Kodira C.D."/>
            <person name="Neafsey D.E."/>
            <person name="Zeng Q."/>
            <person name="Hung C.-Y."/>
            <person name="McMahan C."/>
            <person name="Muszewska A."/>
            <person name="Grynberg M."/>
            <person name="Mandel M.A."/>
            <person name="Kellner E.M."/>
            <person name="Barker B.M."/>
            <person name="Galgiani J.N."/>
            <person name="Orbach M.J."/>
            <person name="Kirkland T.N."/>
            <person name="Cole G.T."/>
            <person name="Henn M.R."/>
            <person name="Birren B.W."/>
            <person name="Taylor J.W."/>
        </authorList>
    </citation>
    <scope>NUCLEOTIDE SEQUENCE [LARGE SCALE GENOMIC DNA]</scope>
    <source>
        <strain evidence="13">UAMH 1704</strain>
    </source>
</reference>
<dbReference type="GO" id="GO:0051539">
    <property type="term" value="F:4 iron, 4 sulfur cluster binding"/>
    <property type="evidence" value="ECO:0007669"/>
    <property type="project" value="UniProtKB-KW"/>
</dbReference>
<dbReference type="FunFam" id="3.30.70.20:FF:000042">
    <property type="entry name" value="Cytosolic Fe-S cluster assembly factor NAR1"/>
    <property type="match status" value="1"/>
</dbReference>
<dbReference type="Proteomes" id="UP000002058">
    <property type="component" value="Unassembled WGS sequence"/>
</dbReference>
<feature type="domain" description="Iron hydrogenase large subunit C-terminal" evidence="11">
    <location>
        <begin position="304"/>
        <end position="380"/>
    </location>
</feature>
<keyword evidence="7" id="KW-0411">Iron-sulfur</keyword>
<dbReference type="HOGENOM" id="CLU_018240_0_1_1"/>
<dbReference type="VEuPathDB" id="FungiDB:UREG_05349"/>
<evidence type="ECO:0000256" key="1">
    <source>
        <dbReference type="ARBA" id="ARBA00006596"/>
    </source>
</evidence>
<protein>
    <recommendedName>
        <fullName evidence="2">Cytosolic Fe-S cluster assembly factor NAR1</fullName>
    </recommendedName>
    <alternativeName>
        <fullName evidence="3">Cytosolic Fe-S cluster assembly factor nar1</fullName>
    </alternativeName>
    <alternativeName>
        <fullName evidence="9">Nuclear architecture-related protein 1</fullName>
    </alternativeName>
</protein>
<dbReference type="FunCoup" id="C4JSB0">
    <property type="interactions" value="340"/>
</dbReference>
<evidence type="ECO:0000256" key="5">
    <source>
        <dbReference type="ARBA" id="ARBA00022723"/>
    </source>
</evidence>
<evidence type="ECO:0000256" key="2">
    <source>
        <dbReference type="ARBA" id="ARBA00015854"/>
    </source>
</evidence>
<dbReference type="InterPro" id="IPR009016">
    <property type="entry name" value="Fe_hydrogenase"/>
</dbReference>
<proteinExistence type="inferred from homology"/>
<feature type="region of interest" description="Disordered" evidence="10">
    <location>
        <begin position="330"/>
        <end position="357"/>
    </location>
</feature>
<dbReference type="PANTHER" id="PTHR11615">
    <property type="entry name" value="NITRATE, FORMATE, IRON DEHYDROGENASE"/>
    <property type="match status" value="1"/>
</dbReference>
<accession>C4JSB0</accession>
<evidence type="ECO:0000256" key="3">
    <source>
        <dbReference type="ARBA" id="ARBA00017073"/>
    </source>
</evidence>
<evidence type="ECO:0000256" key="8">
    <source>
        <dbReference type="ARBA" id="ARBA00025099"/>
    </source>
</evidence>
<keyword evidence="4" id="KW-0004">4Fe-4S</keyword>
<comment type="similarity">
    <text evidence="1">Belongs to the NARF family.</text>
</comment>
<gene>
    <name evidence="12" type="ORF">UREG_05349</name>
</gene>
<dbReference type="GO" id="GO:0046872">
    <property type="term" value="F:metal ion binding"/>
    <property type="evidence" value="ECO:0007669"/>
    <property type="project" value="UniProtKB-KW"/>
</dbReference>
<evidence type="ECO:0000256" key="10">
    <source>
        <dbReference type="SAM" id="MobiDB-lite"/>
    </source>
</evidence>
<sequence>MSAILSADDLNDFISPGVACIKPIETLPAKPDQDESAYEVTTEDKVAPENLPPAQISLTDCLACSGCVTSAEAVLISLQSHAEVLNTLESHPELRVADLPNGNYEEDGRIFVASVSPQVRASLAATYGISERKAGYMIDQFLSGPQGLRAGGQYRSGFTWVVDTNVMRDVVLALTTDEVTEACGNPSLGAVSQSPDFPVPRRPILSSACPGWICYAEKTHPHVLPPSLPVKITPSPDGHSFPIPQLHRSYSQNTAPPANLLPPALQGATFTTSLQPTSPSILAVSFKPSGAANSDVIEYSLISAETGEPIIKAARYYGFRNIQNLVRKLKPARTSRLPGARPPTSRRGAAPSSSKASAGAANDYAYIEVMACPGGCTNGGGQIRVEDLRDISTTTTAGSGNNIPTEPTPPQKPTPQEQREWLARVDEAYYSTDSDSASIPDRMDLDADQAPEPPSTPQSIHSILQYWSEMTAIPLPKLVYTTFRKVESDVGKAKGGAADTARVIELAGKVGGGW</sequence>
<dbReference type="KEGG" id="ure:UREG_05349"/>
<dbReference type="STRING" id="336963.C4JSB0"/>
<dbReference type="SUPFAM" id="SSF53920">
    <property type="entry name" value="Fe-only hydrogenase"/>
    <property type="match status" value="2"/>
</dbReference>
<dbReference type="Gene3D" id="3.40.50.1780">
    <property type="match status" value="1"/>
</dbReference>
<feature type="compositionally biased region" description="Low complexity" evidence="10">
    <location>
        <begin position="345"/>
        <end position="357"/>
    </location>
</feature>
<dbReference type="InterPro" id="IPR004108">
    <property type="entry name" value="Fe_hydrogenase_lsu_C"/>
</dbReference>
<evidence type="ECO:0000256" key="7">
    <source>
        <dbReference type="ARBA" id="ARBA00023014"/>
    </source>
</evidence>
<dbReference type="Gene3D" id="3.40.950.10">
    <property type="entry name" value="Fe-only Hydrogenase (Larger Subunit), Chain L, domain 3"/>
    <property type="match status" value="2"/>
</dbReference>
<dbReference type="Pfam" id="PF02906">
    <property type="entry name" value="Fe_hyd_lg_C"/>
    <property type="match status" value="2"/>
</dbReference>
<evidence type="ECO:0000313" key="12">
    <source>
        <dbReference type="EMBL" id="EEP80507.1"/>
    </source>
</evidence>
<evidence type="ECO:0000256" key="9">
    <source>
        <dbReference type="ARBA" id="ARBA00031269"/>
    </source>
</evidence>
<keyword evidence="6" id="KW-0408">Iron</keyword>
<feature type="domain" description="Iron hydrogenase large subunit C-terminal" evidence="11">
    <location>
        <begin position="111"/>
        <end position="227"/>
    </location>
</feature>
<comment type="function">
    <text evidence="8">Component of the cytosolic Fe/S protein assembly machinery. Required for maturation of extramitochondrial Fe/S proteins. May play a role in the transfer of pre-assembled Fe/S clusters to target apoproteins.</text>
</comment>
<feature type="compositionally biased region" description="Polar residues" evidence="10">
    <location>
        <begin position="393"/>
        <end position="403"/>
    </location>
</feature>
<evidence type="ECO:0000256" key="6">
    <source>
        <dbReference type="ARBA" id="ARBA00023004"/>
    </source>
</evidence>
<dbReference type="OrthoDB" id="10253113at2759"/>
<dbReference type="eggNOG" id="KOG2439">
    <property type="taxonomic scope" value="Eukaryota"/>
</dbReference>
<organism evidence="12 13">
    <name type="scientific">Uncinocarpus reesii (strain UAMH 1704)</name>
    <dbReference type="NCBI Taxonomy" id="336963"/>
    <lineage>
        <taxon>Eukaryota</taxon>
        <taxon>Fungi</taxon>
        <taxon>Dikarya</taxon>
        <taxon>Ascomycota</taxon>
        <taxon>Pezizomycotina</taxon>
        <taxon>Eurotiomycetes</taxon>
        <taxon>Eurotiomycetidae</taxon>
        <taxon>Onygenales</taxon>
        <taxon>Onygenaceae</taxon>
        <taxon>Uncinocarpus</taxon>
    </lineage>
</organism>
<evidence type="ECO:0000313" key="13">
    <source>
        <dbReference type="Proteomes" id="UP000002058"/>
    </source>
</evidence>
<name>C4JSB0_UNCRE</name>
<dbReference type="RefSeq" id="XP_002584660.1">
    <property type="nucleotide sequence ID" value="XM_002584614.1"/>
</dbReference>